<evidence type="ECO:0000313" key="2">
    <source>
        <dbReference type="Proteomes" id="UP001604277"/>
    </source>
</evidence>
<organism evidence="1 2">
    <name type="scientific">Forsythia ovata</name>
    <dbReference type="NCBI Taxonomy" id="205694"/>
    <lineage>
        <taxon>Eukaryota</taxon>
        <taxon>Viridiplantae</taxon>
        <taxon>Streptophyta</taxon>
        <taxon>Embryophyta</taxon>
        <taxon>Tracheophyta</taxon>
        <taxon>Spermatophyta</taxon>
        <taxon>Magnoliopsida</taxon>
        <taxon>eudicotyledons</taxon>
        <taxon>Gunneridae</taxon>
        <taxon>Pentapetalae</taxon>
        <taxon>asterids</taxon>
        <taxon>lamiids</taxon>
        <taxon>Lamiales</taxon>
        <taxon>Oleaceae</taxon>
        <taxon>Forsythieae</taxon>
        <taxon>Forsythia</taxon>
    </lineage>
</organism>
<accession>A0ABD1TSE3</accession>
<sequence length="177" mass="20376">MEEQTLVNQPWSPIIANHFRVEVLPNHTNEVLPNLYREGVSSSGRSYPTPKSEVQHNLHEEGHYRPRGLTSIYQILPRFLKSYLTSTKEVQPNFYEEGQYRPRGPTSIYQIWSTVDEKETGKDWWWDCAVTRFCEGKVEVVFLLTLGNPGRSSSSGWGWIVAVLVGGDPTFFKNEIE</sequence>
<protein>
    <submittedName>
        <fullName evidence="1">Uncharacterized protein</fullName>
    </submittedName>
</protein>
<name>A0ABD1TSE3_9LAMI</name>
<keyword evidence="2" id="KW-1185">Reference proteome</keyword>
<dbReference type="AlphaFoldDB" id="A0ABD1TSE3"/>
<proteinExistence type="predicted"/>
<dbReference type="EMBL" id="JBFOLJ010000008">
    <property type="protein sequence ID" value="KAL2515649.1"/>
    <property type="molecule type" value="Genomic_DNA"/>
</dbReference>
<comment type="caution">
    <text evidence="1">The sequence shown here is derived from an EMBL/GenBank/DDBJ whole genome shotgun (WGS) entry which is preliminary data.</text>
</comment>
<evidence type="ECO:0000313" key="1">
    <source>
        <dbReference type="EMBL" id="KAL2515649.1"/>
    </source>
</evidence>
<dbReference type="Proteomes" id="UP001604277">
    <property type="component" value="Unassembled WGS sequence"/>
</dbReference>
<gene>
    <name evidence="1" type="ORF">Fot_29620</name>
</gene>
<reference evidence="2" key="1">
    <citation type="submission" date="2024-07" db="EMBL/GenBank/DDBJ databases">
        <title>Two chromosome-level genome assemblies of Korean endemic species Abeliophyllum distichum and Forsythia ovata (Oleaceae).</title>
        <authorList>
            <person name="Jang H."/>
        </authorList>
    </citation>
    <scope>NUCLEOTIDE SEQUENCE [LARGE SCALE GENOMIC DNA]</scope>
</reference>